<dbReference type="Proteomes" id="UP000433788">
    <property type="component" value="Unassembled WGS sequence"/>
</dbReference>
<name>A0A6N7QL82_9GAMM</name>
<sequence length="154" mass="17540">MSTLIAFERLLEETRPETLILVSDDSRFLDASQGPTLWHATGDAAWRNIDSAPRAQLAVIDAEASIPNAEAALITGRLRDVYADRVVVAGPVNESRALNRQVLMSLGFHQIGHSEDASGDRHWYQFDIDNYKVTPDWLNPRHWANPELWDKYRW</sequence>
<proteinExistence type="predicted"/>
<gene>
    <name evidence="1" type="ORF">GH984_00765</name>
</gene>
<organism evidence="1 2">
    <name type="scientific">Spiribacter salilacus</name>
    <dbReference type="NCBI Taxonomy" id="2664894"/>
    <lineage>
        <taxon>Bacteria</taxon>
        <taxon>Pseudomonadati</taxon>
        <taxon>Pseudomonadota</taxon>
        <taxon>Gammaproteobacteria</taxon>
        <taxon>Chromatiales</taxon>
        <taxon>Ectothiorhodospiraceae</taxon>
        <taxon>Spiribacter</taxon>
    </lineage>
</organism>
<evidence type="ECO:0000313" key="1">
    <source>
        <dbReference type="EMBL" id="MRH77245.1"/>
    </source>
</evidence>
<accession>A0A6N7QL82</accession>
<comment type="caution">
    <text evidence="1">The sequence shown here is derived from an EMBL/GenBank/DDBJ whole genome shotgun (WGS) entry which is preliminary data.</text>
</comment>
<keyword evidence="2" id="KW-1185">Reference proteome</keyword>
<dbReference type="Pfam" id="PF19742">
    <property type="entry name" value="DUF6231"/>
    <property type="match status" value="1"/>
</dbReference>
<reference evidence="1 2" key="1">
    <citation type="submission" date="2019-11" db="EMBL/GenBank/DDBJ databases">
        <authorList>
            <person name="Zhang X.Y."/>
        </authorList>
    </citation>
    <scope>NUCLEOTIDE SEQUENCE [LARGE SCALE GENOMIC DNA]</scope>
    <source>
        <strain evidence="1 2">C176</strain>
    </source>
</reference>
<dbReference type="EMBL" id="WJPP01000001">
    <property type="protein sequence ID" value="MRH77245.1"/>
    <property type="molecule type" value="Genomic_DNA"/>
</dbReference>
<evidence type="ECO:0000313" key="2">
    <source>
        <dbReference type="Proteomes" id="UP000433788"/>
    </source>
</evidence>
<protein>
    <submittedName>
        <fullName evidence="1">Uncharacterized protein</fullName>
    </submittedName>
</protein>
<dbReference type="InterPro" id="IPR046199">
    <property type="entry name" value="DUF6231"/>
</dbReference>
<dbReference type="RefSeq" id="WP_153718315.1">
    <property type="nucleotide sequence ID" value="NZ_WJPP01000001.1"/>
</dbReference>
<dbReference type="AlphaFoldDB" id="A0A6N7QL82"/>